<name>A0A9D2C699_9FIRM</name>
<sequence length="46" mass="5548">MEYMEKVLGVKVIRSKWEGENKLPFYLLDRCSFDLAERPVISLRRM</sequence>
<dbReference type="Proteomes" id="UP000824007">
    <property type="component" value="Unassembled WGS sequence"/>
</dbReference>
<evidence type="ECO:0000313" key="2">
    <source>
        <dbReference type="Proteomes" id="UP000824007"/>
    </source>
</evidence>
<evidence type="ECO:0000313" key="1">
    <source>
        <dbReference type="EMBL" id="HIY59156.1"/>
    </source>
</evidence>
<comment type="caution">
    <text evidence="1">The sequence shown here is derived from an EMBL/GenBank/DDBJ whole genome shotgun (WGS) entry which is preliminary data.</text>
</comment>
<reference evidence="1" key="1">
    <citation type="journal article" date="2021" name="PeerJ">
        <title>Extensive microbial diversity within the chicken gut microbiome revealed by metagenomics and culture.</title>
        <authorList>
            <person name="Gilroy R."/>
            <person name="Ravi A."/>
            <person name="Getino M."/>
            <person name="Pursley I."/>
            <person name="Horton D.L."/>
            <person name="Alikhan N.F."/>
            <person name="Baker D."/>
            <person name="Gharbi K."/>
            <person name="Hall N."/>
            <person name="Watson M."/>
            <person name="Adriaenssens E.M."/>
            <person name="Foster-Nyarko E."/>
            <person name="Jarju S."/>
            <person name="Secka A."/>
            <person name="Antonio M."/>
            <person name="Oren A."/>
            <person name="Chaudhuri R.R."/>
            <person name="La Ragione R."/>
            <person name="Hildebrand F."/>
            <person name="Pallen M.J."/>
        </authorList>
    </citation>
    <scope>NUCLEOTIDE SEQUENCE</scope>
    <source>
        <strain evidence="1">ChiSxjej3B15-24422</strain>
    </source>
</reference>
<protein>
    <submittedName>
        <fullName evidence="1">Uncharacterized protein</fullName>
    </submittedName>
</protein>
<dbReference type="AlphaFoldDB" id="A0A9D2C699"/>
<proteinExistence type="predicted"/>
<accession>A0A9D2C699</accession>
<dbReference type="EMBL" id="DXDD01000004">
    <property type="protein sequence ID" value="HIY59156.1"/>
    <property type="molecule type" value="Genomic_DNA"/>
</dbReference>
<gene>
    <name evidence="1" type="ORF">H9831_00505</name>
</gene>
<organism evidence="1 2">
    <name type="scientific">Candidatus Eisenbergiella pullistercoris</name>
    <dbReference type="NCBI Taxonomy" id="2838555"/>
    <lineage>
        <taxon>Bacteria</taxon>
        <taxon>Bacillati</taxon>
        <taxon>Bacillota</taxon>
        <taxon>Clostridia</taxon>
        <taxon>Lachnospirales</taxon>
        <taxon>Lachnospiraceae</taxon>
        <taxon>Eisenbergiella</taxon>
    </lineage>
</organism>
<reference evidence="1" key="2">
    <citation type="submission" date="2021-04" db="EMBL/GenBank/DDBJ databases">
        <authorList>
            <person name="Gilroy R."/>
        </authorList>
    </citation>
    <scope>NUCLEOTIDE SEQUENCE</scope>
    <source>
        <strain evidence="1">ChiSxjej3B15-24422</strain>
    </source>
</reference>